<evidence type="ECO:0000256" key="4">
    <source>
        <dbReference type="ARBA" id="ARBA00022475"/>
    </source>
</evidence>
<evidence type="ECO:0000256" key="6">
    <source>
        <dbReference type="ARBA" id="ARBA00022840"/>
    </source>
</evidence>
<name>A0A840C1R7_9HYPH</name>
<evidence type="ECO:0000256" key="5">
    <source>
        <dbReference type="ARBA" id="ARBA00022741"/>
    </source>
</evidence>
<dbReference type="PROSITE" id="PS50893">
    <property type="entry name" value="ABC_TRANSPORTER_2"/>
    <property type="match status" value="2"/>
</dbReference>
<keyword evidence="4" id="KW-1003">Cell membrane</keyword>
<keyword evidence="10" id="KW-1185">Reference proteome</keyword>
<keyword evidence="3" id="KW-0813">Transport</keyword>
<keyword evidence="5" id="KW-0547">Nucleotide-binding</keyword>
<dbReference type="InterPro" id="IPR017871">
    <property type="entry name" value="ABC_transporter-like_CS"/>
</dbReference>
<sequence>MNVATDMRDLSIAGLSVSGGAGPIVRDVTLSVRPGQPLTLLGESGSGKSLVAQAVMGSLPPGLTASGHIRLAGTDLLAAPAAVRRKGWGRTISLLPQEPWLALDPTMRIAGQVAEVHRFVHGRSAQESRLRAEENLAEVGLDRAGTLYPFQMSGGMCQRAAIAITHASDSALLIADEPTKGLDAALRDGVVERLKQEIAAGRLVFTITHDVAVAGALGGMIGVMLDGRLVDYGPAEEVLSAPTHPYTKALLAADPATWQRRVPTQAGAPVVTGRALAKAYGGRSLFEGLDIEVSAGEIVAVVGPSGCGKTTLGNILLGLAPAGSGTVERQGGVPPVRFQKLYQDPPAAFAPHQTIRRALADLVGLHGLSWGKAEALIARLRLGEHLLDRRPGEISGGELQRFALARGLLLDPVFLFADEATSRLDPVSQKEVVELLLEIVRDTGLAVLLVTHDGALADKIADRAVLLDRPAAWVSRRACDALTTGLAPCF</sequence>
<evidence type="ECO:0000256" key="1">
    <source>
        <dbReference type="ARBA" id="ARBA00004417"/>
    </source>
</evidence>
<dbReference type="PANTHER" id="PTHR43297:SF7">
    <property type="entry name" value="D,D-DIPEPTIDE TRANSPORT ATP-BINDING PROTEIN DDPD-RELATED"/>
    <property type="match status" value="1"/>
</dbReference>
<dbReference type="InterPro" id="IPR003593">
    <property type="entry name" value="AAA+_ATPase"/>
</dbReference>
<keyword evidence="7" id="KW-0472">Membrane</keyword>
<comment type="caution">
    <text evidence="9">The sequence shown here is derived from an EMBL/GenBank/DDBJ whole genome shotgun (WGS) entry which is preliminary data.</text>
</comment>
<organism evidence="9 10">
    <name type="scientific">Chelatococcus caeni</name>
    <dbReference type="NCBI Taxonomy" id="1348468"/>
    <lineage>
        <taxon>Bacteria</taxon>
        <taxon>Pseudomonadati</taxon>
        <taxon>Pseudomonadota</taxon>
        <taxon>Alphaproteobacteria</taxon>
        <taxon>Hyphomicrobiales</taxon>
        <taxon>Chelatococcaceae</taxon>
        <taxon>Chelatococcus</taxon>
    </lineage>
</organism>
<dbReference type="InterPro" id="IPR027417">
    <property type="entry name" value="P-loop_NTPase"/>
</dbReference>
<evidence type="ECO:0000256" key="7">
    <source>
        <dbReference type="ARBA" id="ARBA00023136"/>
    </source>
</evidence>
<evidence type="ECO:0000259" key="8">
    <source>
        <dbReference type="PROSITE" id="PS50893"/>
    </source>
</evidence>
<keyword evidence="6 9" id="KW-0067">ATP-binding</keyword>
<dbReference type="RefSeq" id="WP_246373000.1">
    <property type="nucleotide sequence ID" value="NZ_JACIEN010000002.1"/>
</dbReference>
<gene>
    <name evidence="9" type="ORF">GGR16_002468</name>
</gene>
<dbReference type="Pfam" id="PF00005">
    <property type="entry name" value="ABC_tran"/>
    <property type="match status" value="2"/>
</dbReference>
<protein>
    <submittedName>
        <fullName evidence="9">Peptide/nickel transport system ATP-binding protein</fullName>
    </submittedName>
</protein>
<evidence type="ECO:0000313" key="9">
    <source>
        <dbReference type="EMBL" id="MBB4017439.1"/>
    </source>
</evidence>
<feature type="domain" description="ABC transporter" evidence="8">
    <location>
        <begin position="10"/>
        <end position="251"/>
    </location>
</feature>
<dbReference type="GO" id="GO:0005524">
    <property type="term" value="F:ATP binding"/>
    <property type="evidence" value="ECO:0007669"/>
    <property type="project" value="UniProtKB-KW"/>
</dbReference>
<accession>A0A840C1R7</accession>
<dbReference type="GO" id="GO:0016887">
    <property type="term" value="F:ATP hydrolysis activity"/>
    <property type="evidence" value="ECO:0007669"/>
    <property type="project" value="InterPro"/>
</dbReference>
<dbReference type="InterPro" id="IPR050388">
    <property type="entry name" value="ABC_Ni/Peptide_Import"/>
</dbReference>
<reference evidence="9 10" key="1">
    <citation type="submission" date="2020-08" db="EMBL/GenBank/DDBJ databases">
        <title>Genomic Encyclopedia of Type Strains, Phase IV (KMG-IV): sequencing the most valuable type-strain genomes for metagenomic binning, comparative biology and taxonomic classification.</title>
        <authorList>
            <person name="Goeker M."/>
        </authorList>
    </citation>
    <scope>NUCLEOTIDE SEQUENCE [LARGE SCALE GENOMIC DNA]</scope>
    <source>
        <strain evidence="9 10">DSM 103737</strain>
    </source>
</reference>
<dbReference type="SMART" id="SM00382">
    <property type="entry name" value="AAA"/>
    <property type="match status" value="2"/>
</dbReference>
<evidence type="ECO:0000256" key="3">
    <source>
        <dbReference type="ARBA" id="ARBA00022448"/>
    </source>
</evidence>
<dbReference type="Proteomes" id="UP000577362">
    <property type="component" value="Unassembled WGS sequence"/>
</dbReference>
<comment type="similarity">
    <text evidence="2">Belongs to the ABC transporter superfamily.</text>
</comment>
<proteinExistence type="inferred from homology"/>
<dbReference type="InterPro" id="IPR003439">
    <property type="entry name" value="ABC_transporter-like_ATP-bd"/>
</dbReference>
<dbReference type="EMBL" id="JACIEN010000002">
    <property type="protein sequence ID" value="MBB4017439.1"/>
    <property type="molecule type" value="Genomic_DNA"/>
</dbReference>
<dbReference type="SUPFAM" id="SSF52540">
    <property type="entry name" value="P-loop containing nucleoside triphosphate hydrolases"/>
    <property type="match status" value="2"/>
</dbReference>
<evidence type="ECO:0000313" key="10">
    <source>
        <dbReference type="Proteomes" id="UP000577362"/>
    </source>
</evidence>
<evidence type="ECO:0000256" key="2">
    <source>
        <dbReference type="ARBA" id="ARBA00005417"/>
    </source>
</evidence>
<dbReference type="AlphaFoldDB" id="A0A840C1R7"/>
<comment type="subcellular location">
    <subcellularLocation>
        <location evidence="1">Cell inner membrane</location>
        <topology evidence="1">Peripheral membrane protein</topology>
    </subcellularLocation>
</comment>
<dbReference type="PANTHER" id="PTHR43297">
    <property type="entry name" value="OLIGOPEPTIDE TRANSPORT ATP-BINDING PROTEIN APPD"/>
    <property type="match status" value="1"/>
</dbReference>
<feature type="domain" description="ABC transporter" evidence="8">
    <location>
        <begin position="271"/>
        <end position="486"/>
    </location>
</feature>
<dbReference type="GO" id="GO:0005886">
    <property type="term" value="C:plasma membrane"/>
    <property type="evidence" value="ECO:0007669"/>
    <property type="project" value="UniProtKB-SubCell"/>
</dbReference>
<dbReference type="Gene3D" id="3.40.50.300">
    <property type="entry name" value="P-loop containing nucleotide triphosphate hydrolases"/>
    <property type="match status" value="2"/>
</dbReference>
<dbReference type="PROSITE" id="PS00211">
    <property type="entry name" value="ABC_TRANSPORTER_1"/>
    <property type="match status" value="1"/>
</dbReference>